<evidence type="ECO:0000256" key="3">
    <source>
        <dbReference type="ARBA" id="ARBA00022801"/>
    </source>
</evidence>
<dbReference type="InterPro" id="IPR036157">
    <property type="entry name" value="dUTPase-like_sf"/>
</dbReference>
<dbReference type="SUPFAM" id="SSF51283">
    <property type="entry name" value="dUTPase-like"/>
    <property type="match status" value="1"/>
</dbReference>
<dbReference type="InterPro" id="IPR008181">
    <property type="entry name" value="dUTPase"/>
</dbReference>
<reference evidence="8" key="1">
    <citation type="journal article" date="2019" name="Int. J. Syst. Evol. Microbiol.">
        <title>The Global Catalogue of Microorganisms (GCM) 10K type strain sequencing project: providing services to taxonomists for standard genome sequencing and annotation.</title>
        <authorList>
            <consortium name="The Broad Institute Genomics Platform"/>
            <consortium name="The Broad Institute Genome Sequencing Center for Infectious Disease"/>
            <person name="Wu L."/>
            <person name="Ma J."/>
        </authorList>
    </citation>
    <scope>NUCLEOTIDE SEQUENCE [LARGE SCALE GENOMIC DNA]</scope>
    <source>
        <strain evidence="8">JCM 14368</strain>
    </source>
</reference>
<evidence type="ECO:0000313" key="8">
    <source>
        <dbReference type="Proteomes" id="UP001500191"/>
    </source>
</evidence>
<evidence type="ECO:0000256" key="2">
    <source>
        <dbReference type="ARBA" id="ARBA00012379"/>
    </source>
</evidence>
<keyword evidence="3" id="KW-0378">Hydrolase</keyword>
<dbReference type="EMBL" id="BAAADB010000015">
    <property type="protein sequence ID" value="GAA0511419.1"/>
    <property type="molecule type" value="Genomic_DNA"/>
</dbReference>
<feature type="domain" description="dUTPase-like" evidence="6">
    <location>
        <begin position="38"/>
        <end position="146"/>
    </location>
</feature>
<accession>A0ABP3M4A7</accession>
<organism evidence="7 8">
    <name type="scientific">Deinococcus depolymerans</name>
    <dbReference type="NCBI Taxonomy" id="392408"/>
    <lineage>
        <taxon>Bacteria</taxon>
        <taxon>Thermotogati</taxon>
        <taxon>Deinococcota</taxon>
        <taxon>Deinococci</taxon>
        <taxon>Deinococcales</taxon>
        <taxon>Deinococcaceae</taxon>
        <taxon>Deinococcus</taxon>
    </lineage>
</organism>
<evidence type="ECO:0000313" key="7">
    <source>
        <dbReference type="EMBL" id="GAA0511419.1"/>
    </source>
</evidence>
<keyword evidence="8" id="KW-1185">Reference proteome</keyword>
<dbReference type="InterPro" id="IPR033704">
    <property type="entry name" value="dUTPase_trimeric"/>
</dbReference>
<dbReference type="InterPro" id="IPR029054">
    <property type="entry name" value="dUTPase-like"/>
</dbReference>
<dbReference type="PANTHER" id="PTHR11241:SF0">
    <property type="entry name" value="DEOXYURIDINE 5'-TRIPHOSPHATE NUCLEOTIDOHYDROLASE"/>
    <property type="match status" value="1"/>
</dbReference>
<dbReference type="Proteomes" id="UP001500191">
    <property type="component" value="Unassembled WGS sequence"/>
</dbReference>
<dbReference type="CDD" id="cd07557">
    <property type="entry name" value="trimeric_dUTPase"/>
    <property type="match status" value="1"/>
</dbReference>
<dbReference type="PANTHER" id="PTHR11241">
    <property type="entry name" value="DEOXYURIDINE 5'-TRIPHOSPHATE NUCLEOTIDOHYDROLASE"/>
    <property type="match status" value="1"/>
</dbReference>
<comment type="similarity">
    <text evidence="1">Belongs to the dUTPase family.</text>
</comment>
<keyword evidence="4" id="KW-0546">Nucleotide metabolism</keyword>
<evidence type="ECO:0000256" key="4">
    <source>
        <dbReference type="ARBA" id="ARBA00023080"/>
    </source>
</evidence>
<evidence type="ECO:0000256" key="1">
    <source>
        <dbReference type="ARBA" id="ARBA00006581"/>
    </source>
</evidence>
<comment type="caution">
    <text evidence="7">The sequence shown here is derived from an EMBL/GenBank/DDBJ whole genome shotgun (WGS) entry which is preliminary data.</text>
</comment>
<evidence type="ECO:0000259" key="6">
    <source>
        <dbReference type="Pfam" id="PF00692"/>
    </source>
</evidence>
<name>A0ABP3M4A7_9DEIO</name>
<protein>
    <recommendedName>
        <fullName evidence="2">dUTP diphosphatase</fullName>
        <ecNumber evidence="2">3.6.1.23</ecNumber>
    </recommendedName>
</protein>
<gene>
    <name evidence="7" type="ORF">GCM10008937_19060</name>
</gene>
<evidence type="ECO:0000256" key="5">
    <source>
        <dbReference type="ARBA" id="ARBA00047686"/>
    </source>
</evidence>
<dbReference type="Pfam" id="PF00692">
    <property type="entry name" value="dUTPase"/>
    <property type="match status" value="1"/>
</dbReference>
<dbReference type="Gene3D" id="2.70.40.10">
    <property type="match status" value="1"/>
</dbReference>
<comment type="catalytic activity">
    <reaction evidence="5">
        <text>dUTP + H2O = dUMP + diphosphate + H(+)</text>
        <dbReference type="Rhea" id="RHEA:10248"/>
        <dbReference type="ChEBI" id="CHEBI:15377"/>
        <dbReference type="ChEBI" id="CHEBI:15378"/>
        <dbReference type="ChEBI" id="CHEBI:33019"/>
        <dbReference type="ChEBI" id="CHEBI:61555"/>
        <dbReference type="ChEBI" id="CHEBI:246422"/>
        <dbReference type="EC" id="3.6.1.23"/>
    </reaction>
</comment>
<proteinExistence type="inferred from homology"/>
<dbReference type="EC" id="3.6.1.23" evidence="2"/>
<sequence>MVSSPDVLTAPVEAARPARTRGFEVVAAAHRVHPDAPITLPRRGSRQAAGYDFFTPVAFTVPPGGRVVVATDVKAFMGPGEVLSIYPRSSVGMRAVMITNTVGIIDADFHGNPGNDGNIRIALHNLGDEAYSAQAGDRFAQGVFSAYLLADGDDGSAPTRTGGHGHTGR</sequence>